<gene>
    <name evidence="1" type="ORF">GSOID_T00009624001</name>
</gene>
<evidence type="ECO:0000313" key="2">
    <source>
        <dbReference type="Proteomes" id="UP000001307"/>
    </source>
</evidence>
<organism evidence="1">
    <name type="scientific">Oikopleura dioica</name>
    <name type="common">Tunicate</name>
    <dbReference type="NCBI Taxonomy" id="34765"/>
    <lineage>
        <taxon>Eukaryota</taxon>
        <taxon>Metazoa</taxon>
        <taxon>Chordata</taxon>
        <taxon>Tunicata</taxon>
        <taxon>Appendicularia</taxon>
        <taxon>Copelata</taxon>
        <taxon>Oikopleuridae</taxon>
        <taxon>Oikopleura</taxon>
    </lineage>
</organism>
<proteinExistence type="predicted"/>
<dbReference type="OrthoDB" id="10483871at2759"/>
<protein>
    <submittedName>
        <fullName evidence="1">Uncharacterized protein</fullName>
    </submittedName>
</protein>
<dbReference type="InParanoid" id="E4XF83"/>
<sequence>MKIASFLYSVACSASEITTAFPYFGTTQMDLSILWGTDQPIALKSANEAFHYNQSEAKNSLPESQATTSFFEFDAWSQSTEPSFREEERDPRRKVTSFDFAFGAPTTAPDIMKRLKNPA</sequence>
<keyword evidence="2" id="KW-1185">Reference proteome</keyword>
<evidence type="ECO:0000313" key="1">
    <source>
        <dbReference type="EMBL" id="CBY24271.1"/>
    </source>
</evidence>
<reference evidence="1" key="1">
    <citation type="journal article" date="2010" name="Science">
        <title>Plasticity of animal genome architecture unmasked by rapid evolution of a pelagic tunicate.</title>
        <authorList>
            <person name="Denoeud F."/>
            <person name="Henriet S."/>
            <person name="Mungpakdee S."/>
            <person name="Aury J.M."/>
            <person name="Da Silva C."/>
            <person name="Brinkmann H."/>
            <person name="Mikhaleva J."/>
            <person name="Olsen L.C."/>
            <person name="Jubin C."/>
            <person name="Canestro C."/>
            <person name="Bouquet J.M."/>
            <person name="Danks G."/>
            <person name="Poulain J."/>
            <person name="Campsteijn C."/>
            <person name="Adamski M."/>
            <person name="Cross I."/>
            <person name="Yadetie F."/>
            <person name="Muffato M."/>
            <person name="Louis A."/>
            <person name="Butcher S."/>
            <person name="Tsagkogeorga G."/>
            <person name="Konrad A."/>
            <person name="Singh S."/>
            <person name="Jensen M.F."/>
            <person name="Cong E.H."/>
            <person name="Eikeseth-Otteraa H."/>
            <person name="Noel B."/>
            <person name="Anthouard V."/>
            <person name="Porcel B.M."/>
            <person name="Kachouri-Lafond R."/>
            <person name="Nishino A."/>
            <person name="Ugolini M."/>
            <person name="Chourrout P."/>
            <person name="Nishida H."/>
            <person name="Aasland R."/>
            <person name="Huzurbazar S."/>
            <person name="Westhof E."/>
            <person name="Delsuc F."/>
            <person name="Lehrach H."/>
            <person name="Reinhardt R."/>
            <person name="Weissenbach J."/>
            <person name="Roy S.W."/>
            <person name="Artiguenave F."/>
            <person name="Postlethwait J.H."/>
            <person name="Manak J.R."/>
            <person name="Thompson E.M."/>
            <person name="Jaillon O."/>
            <person name="Du Pasquier L."/>
            <person name="Boudinot P."/>
            <person name="Liberles D.A."/>
            <person name="Volff J.N."/>
            <person name="Philippe H."/>
            <person name="Lenhard B."/>
            <person name="Roest Crollius H."/>
            <person name="Wincker P."/>
            <person name="Chourrout D."/>
        </authorList>
    </citation>
    <scope>NUCLEOTIDE SEQUENCE [LARGE SCALE GENOMIC DNA]</scope>
</reference>
<name>E4XF83_OIKDI</name>
<dbReference type="AlphaFoldDB" id="E4XF83"/>
<accession>E4XF83</accession>
<dbReference type="EMBL" id="FN653044">
    <property type="protein sequence ID" value="CBY24271.1"/>
    <property type="molecule type" value="Genomic_DNA"/>
</dbReference>
<dbReference type="Proteomes" id="UP000001307">
    <property type="component" value="Unassembled WGS sequence"/>
</dbReference>